<keyword evidence="3 8" id="KW-0812">Transmembrane</keyword>
<evidence type="ECO:0000256" key="1">
    <source>
        <dbReference type="ARBA" id="ARBA00004477"/>
    </source>
</evidence>
<dbReference type="Pfam" id="PF01694">
    <property type="entry name" value="Rhomboid"/>
    <property type="match status" value="1"/>
</dbReference>
<dbReference type="InterPro" id="IPR022764">
    <property type="entry name" value="Peptidase_S54_rhomboid_dom"/>
</dbReference>
<evidence type="ECO:0000313" key="11">
    <source>
        <dbReference type="WBParaSite" id="PSAMB.scaffold245size61711.g3732.t1"/>
    </source>
</evidence>
<feature type="transmembrane region" description="Helical" evidence="8">
    <location>
        <begin position="609"/>
        <end position="630"/>
    </location>
</feature>
<keyword evidence="4" id="KW-0256">Endoplasmic reticulum</keyword>
<evidence type="ECO:0000256" key="4">
    <source>
        <dbReference type="ARBA" id="ARBA00022824"/>
    </source>
</evidence>
<feature type="compositionally biased region" description="Polar residues" evidence="7">
    <location>
        <begin position="235"/>
        <end position="245"/>
    </location>
</feature>
<accession>A0A914VV49</accession>
<dbReference type="AlphaFoldDB" id="A0A914VV49"/>
<evidence type="ECO:0000256" key="5">
    <source>
        <dbReference type="ARBA" id="ARBA00022989"/>
    </source>
</evidence>
<keyword evidence="10" id="KW-1185">Reference proteome</keyword>
<feature type="region of interest" description="Disordered" evidence="7">
    <location>
        <begin position="219"/>
        <end position="245"/>
    </location>
</feature>
<dbReference type="GO" id="GO:0005789">
    <property type="term" value="C:endoplasmic reticulum membrane"/>
    <property type="evidence" value="ECO:0007669"/>
    <property type="project" value="UniProtKB-SubCell"/>
</dbReference>
<dbReference type="InterPro" id="IPR051512">
    <property type="entry name" value="Inactive_Rhomboid"/>
</dbReference>
<name>A0A914VV49_9BILA</name>
<proteinExistence type="inferred from homology"/>
<dbReference type="GO" id="GO:0042058">
    <property type="term" value="P:regulation of epidermal growth factor receptor signaling pathway"/>
    <property type="evidence" value="ECO:0007669"/>
    <property type="project" value="TreeGrafter"/>
</dbReference>
<dbReference type="SUPFAM" id="SSF144091">
    <property type="entry name" value="Rhomboid-like"/>
    <property type="match status" value="1"/>
</dbReference>
<evidence type="ECO:0000313" key="10">
    <source>
        <dbReference type="Proteomes" id="UP000887566"/>
    </source>
</evidence>
<dbReference type="GO" id="GO:0050708">
    <property type="term" value="P:regulation of protein secretion"/>
    <property type="evidence" value="ECO:0007669"/>
    <property type="project" value="TreeGrafter"/>
</dbReference>
<reference evidence="11" key="1">
    <citation type="submission" date="2022-11" db="UniProtKB">
        <authorList>
            <consortium name="WormBaseParasite"/>
        </authorList>
    </citation>
    <scope>IDENTIFICATION</scope>
</reference>
<feature type="domain" description="Peptidase S54 rhomboid" evidence="9">
    <location>
        <begin position="849"/>
        <end position="901"/>
    </location>
</feature>
<keyword evidence="5 8" id="KW-1133">Transmembrane helix</keyword>
<evidence type="ECO:0000256" key="6">
    <source>
        <dbReference type="ARBA" id="ARBA00023136"/>
    </source>
</evidence>
<sequence>MRRSATNERPPSTAPIRTDPLGVHHTFPMPRATLAKSYSTPAEDVIEMESVNSTRQRMRNPRKPPARTLSRAQSIRETLSSGAASFFGVPPKPTVSVVADPVEVERDIKWKARRLRHMSRRYGAVREPSLDQQVAAGPLEDLMDSAVQPQTPIRDPLSIRRFLSSHQPSVDTAAVIGIDRSASTDSRGSKIRVLQRRDSVAKMAWDGLSTLVVKGSLKPKKPHVTSTIRRRRAQSRSFSPGSFIQSGDDSVFDSYSNMGSGSAMEPSFGDVFSPSSAGSTAKGSASHAYPESTMATIQEEPLGPRTSDRFSSDAHDSEGHICQGDRTPPFVDEEDAIDGHRMSASVAARTTSTDGLRRTDMLSQVPSLVSQDTSIHDDVFFDLTPQAPAVIQPMAPSPKVRTAARAPIQKMYSEGGAVPSMAPFAGSHHRHVHRIPHQGHRHHRQPPTAAQHPQARPSNLPGVRPFEYPPVIKHRQHLEPQEPVPTIRFAEDEPGVAYGQPGAYQRVAPDRPRIPPGLKTAQERKVRGVRRLKRQKKVELDERQRRHLVDNEPWTISNFLSKVAGNSDRRRYGEGALGKFFGRTLKRKSELSPHVVQQLTDSDDHRPYFTYWVTTVQILVTIIALAIYGFGPFGFGMEEKTANVLHSTVTLKQVAVYEQQNFWFGPKFSDLVHLGAKFSPCMRHDLKLYRQIEADRVVENTTGCCIYEDQTGCFQASADNCPKLIATHMKWTPSLPGPEGRISGAVCGQDPRSCEEPPSVDPFMWPDDITKWPICTKQPAQVSELRQMRCEITGRPCCIELHGQCRITTREYCDFVDGYFHEEATLCSQVSCLGEICGMIPFFRKDRPDQFYRLFFSLFLHAGIIHCLLSAALQMWLMRDLEKLVGWSRIAVVYICSGIAG</sequence>
<feature type="compositionally biased region" description="Basic and acidic residues" evidence="7">
    <location>
        <begin position="306"/>
        <end position="319"/>
    </location>
</feature>
<evidence type="ECO:0000256" key="2">
    <source>
        <dbReference type="ARBA" id="ARBA00009045"/>
    </source>
</evidence>
<organism evidence="10 11">
    <name type="scientific">Plectus sambesii</name>
    <dbReference type="NCBI Taxonomy" id="2011161"/>
    <lineage>
        <taxon>Eukaryota</taxon>
        <taxon>Metazoa</taxon>
        <taxon>Ecdysozoa</taxon>
        <taxon>Nematoda</taxon>
        <taxon>Chromadorea</taxon>
        <taxon>Plectida</taxon>
        <taxon>Plectina</taxon>
        <taxon>Plectoidea</taxon>
        <taxon>Plectidae</taxon>
        <taxon>Plectus</taxon>
    </lineage>
</organism>
<dbReference type="InterPro" id="IPR035952">
    <property type="entry name" value="Rhomboid-like_sf"/>
</dbReference>
<evidence type="ECO:0000256" key="3">
    <source>
        <dbReference type="ARBA" id="ARBA00022692"/>
    </source>
</evidence>
<dbReference type="PANTHER" id="PTHR45965:SF3">
    <property type="entry name" value="INACTIVE RHOMBOID PROTEIN 1"/>
    <property type="match status" value="1"/>
</dbReference>
<feature type="compositionally biased region" description="Low complexity" evidence="7">
    <location>
        <begin position="273"/>
        <end position="288"/>
    </location>
</feature>
<dbReference type="WBParaSite" id="PSAMB.scaffold245size61711.g3732.t1">
    <property type="protein sequence ID" value="PSAMB.scaffold245size61711.g3732.t1"/>
    <property type="gene ID" value="PSAMB.scaffold245size61711.g3732"/>
</dbReference>
<evidence type="ECO:0000256" key="7">
    <source>
        <dbReference type="SAM" id="MobiDB-lite"/>
    </source>
</evidence>
<dbReference type="Proteomes" id="UP000887566">
    <property type="component" value="Unplaced"/>
</dbReference>
<feature type="region of interest" description="Disordered" evidence="7">
    <location>
        <begin position="266"/>
        <end position="329"/>
    </location>
</feature>
<dbReference type="Gene3D" id="1.20.1540.10">
    <property type="entry name" value="Rhomboid-like"/>
    <property type="match status" value="1"/>
</dbReference>
<feature type="region of interest" description="Disordered" evidence="7">
    <location>
        <begin position="437"/>
        <end position="464"/>
    </location>
</feature>
<feature type="region of interest" description="Disordered" evidence="7">
    <location>
        <begin position="1"/>
        <end position="24"/>
    </location>
</feature>
<evidence type="ECO:0000256" key="8">
    <source>
        <dbReference type="SAM" id="Phobius"/>
    </source>
</evidence>
<dbReference type="GO" id="GO:0004252">
    <property type="term" value="F:serine-type endopeptidase activity"/>
    <property type="evidence" value="ECO:0007669"/>
    <property type="project" value="InterPro"/>
</dbReference>
<comment type="similarity">
    <text evidence="2">Belongs to the peptidase S54 family.</text>
</comment>
<dbReference type="PANTHER" id="PTHR45965">
    <property type="entry name" value="INACTIVE RHOMBOID PROTEIN"/>
    <property type="match status" value="1"/>
</dbReference>
<evidence type="ECO:0000259" key="9">
    <source>
        <dbReference type="Pfam" id="PF01694"/>
    </source>
</evidence>
<keyword evidence="6 8" id="KW-0472">Membrane</keyword>
<protein>
    <submittedName>
        <fullName evidence="11">Peptidase S54 rhomboid domain-containing protein</fullName>
    </submittedName>
</protein>
<feature type="compositionally biased region" description="Basic residues" evidence="7">
    <location>
        <begin position="219"/>
        <end position="234"/>
    </location>
</feature>
<comment type="subcellular location">
    <subcellularLocation>
        <location evidence="1">Endoplasmic reticulum membrane</location>
        <topology evidence="1">Multi-pass membrane protein</topology>
    </subcellularLocation>
</comment>
<feature type="transmembrane region" description="Helical" evidence="8">
    <location>
        <begin position="854"/>
        <end position="877"/>
    </location>
</feature>